<name>A0A4Q2EFT2_9ACTN</name>
<accession>A0A4Q2EFT2</accession>
<comment type="subcellular location">
    <subcellularLocation>
        <location evidence="1">Membrane</location>
        <topology evidence="1">Multi-pass membrane protein</topology>
    </subcellularLocation>
</comment>
<keyword evidence="4 5" id="KW-0472">Membrane</keyword>
<evidence type="ECO:0000256" key="2">
    <source>
        <dbReference type="ARBA" id="ARBA00022692"/>
    </source>
</evidence>
<dbReference type="Proteomes" id="UP000290624">
    <property type="component" value="Unassembled WGS sequence"/>
</dbReference>
<evidence type="ECO:0000256" key="4">
    <source>
        <dbReference type="ARBA" id="ARBA00023136"/>
    </source>
</evidence>
<feature type="transmembrane region" description="Helical" evidence="5">
    <location>
        <begin position="281"/>
        <end position="298"/>
    </location>
</feature>
<dbReference type="InterPro" id="IPR039653">
    <property type="entry name" value="Prenyltransferase"/>
</dbReference>
<proteinExistence type="predicted"/>
<protein>
    <submittedName>
        <fullName evidence="6">Decaprenyl-phosphate phosphoribosyltransferase</fullName>
    </submittedName>
</protein>
<feature type="transmembrane region" description="Helical" evidence="5">
    <location>
        <begin position="242"/>
        <end position="261"/>
    </location>
</feature>
<dbReference type="GO" id="GO:0016757">
    <property type="term" value="F:glycosyltransferase activity"/>
    <property type="evidence" value="ECO:0007669"/>
    <property type="project" value="UniProtKB-KW"/>
</dbReference>
<dbReference type="GO" id="GO:0016765">
    <property type="term" value="F:transferase activity, transferring alkyl or aryl (other than methyl) groups"/>
    <property type="evidence" value="ECO:0007669"/>
    <property type="project" value="InterPro"/>
</dbReference>
<dbReference type="RefSeq" id="WP_129459059.1">
    <property type="nucleotide sequence ID" value="NZ_PPCV01000006.1"/>
</dbReference>
<evidence type="ECO:0000313" key="6">
    <source>
        <dbReference type="EMBL" id="RXW31843.1"/>
    </source>
</evidence>
<keyword evidence="6" id="KW-0328">Glycosyltransferase</keyword>
<dbReference type="PANTHER" id="PTHR11048:SF5">
    <property type="entry name" value="DECAPRENYL-PHOSPHATE PHOSPHORIBOSYLTRANSFERASE"/>
    <property type="match status" value="1"/>
</dbReference>
<dbReference type="AlphaFoldDB" id="A0A4Q2EFT2"/>
<keyword evidence="2 5" id="KW-0812">Transmembrane</keyword>
<dbReference type="CDD" id="cd13963">
    <property type="entry name" value="PT_UbiA_2"/>
    <property type="match status" value="1"/>
</dbReference>
<dbReference type="Gene3D" id="1.10.357.140">
    <property type="entry name" value="UbiA prenyltransferase"/>
    <property type="match status" value="1"/>
</dbReference>
<evidence type="ECO:0000256" key="1">
    <source>
        <dbReference type="ARBA" id="ARBA00004141"/>
    </source>
</evidence>
<keyword evidence="3 5" id="KW-1133">Transmembrane helix</keyword>
<comment type="caution">
    <text evidence="6">The sequence shown here is derived from an EMBL/GenBank/DDBJ whole genome shotgun (WGS) entry which is preliminary data.</text>
</comment>
<dbReference type="EMBL" id="PPCV01000006">
    <property type="protein sequence ID" value="RXW31843.1"/>
    <property type="molecule type" value="Genomic_DNA"/>
</dbReference>
<feature type="transmembrane region" description="Helical" evidence="5">
    <location>
        <begin position="211"/>
        <end position="230"/>
    </location>
</feature>
<dbReference type="GO" id="GO:0009247">
    <property type="term" value="P:glycolipid biosynthetic process"/>
    <property type="evidence" value="ECO:0007669"/>
    <property type="project" value="TreeGrafter"/>
</dbReference>
<organism evidence="6 7">
    <name type="scientific">Propioniciclava flava</name>
    <dbReference type="NCBI Taxonomy" id="2072026"/>
    <lineage>
        <taxon>Bacteria</taxon>
        <taxon>Bacillati</taxon>
        <taxon>Actinomycetota</taxon>
        <taxon>Actinomycetes</taxon>
        <taxon>Propionibacteriales</taxon>
        <taxon>Propionibacteriaceae</taxon>
        <taxon>Propioniciclava</taxon>
    </lineage>
</organism>
<gene>
    <name evidence="6" type="ORF">C1706_09845</name>
</gene>
<feature type="transmembrane region" description="Helical" evidence="5">
    <location>
        <begin position="25"/>
        <end position="44"/>
    </location>
</feature>
<dbReference type="InterPro" id="IPR044878">
    <property type="entry name" value="UbiA_sf"/>
</dbReference>
<keyword evidence="6" id="KW-0808">Transferase</keyword>
<reference evidence="6 7" key="1">
    <citation type="submission" date="2018-01" db="EMBL/GenBank/DDBJ databases">
        <title>Lactibacter flavus gen. nov., sp. nov., a novel bacterium of the family Propionibacteriaceae isolated from raw milk and dairy products.</title>
        <authorList>
            <person name="Wenning M."/>
            <person name="Breitenwieser F."/>
            <person name="Huptas C."/>
            <person name="von Neubeck M."/>
            <person name="Busse H.-J."/>
            <person name="Scherer S."/>
        </authorList>
    </citation>
    <scope>NUCLEOTIDE SEQUENCE [LARGE SCALE GENOMIC DNA]</scope>
    <source>
        <strain evidence="6 7">VG341</strain>
    </source>
</reference>
<dbReference type="NCBIfam" id="NF008978">
    <property type="entry name" value="PRK12324.1-4"/>
    <property type="match status" value="1"/>
</dbReference>
<evidence type="ECO:0000256" key="5">
    <source>
        <dbReference type="SAM" id="Phobius"/>
    </source>
</evidence>
<keyword evidence="7" id="KW-1185">Reference proteome</keyword>
<sequence length="299" mass="32444">MTELEPSARPSRLPAALRAMRPRQWVKNVLVLAAPVAAGSLFQVPVLISTAWAFLAFCLISASIYLINDVRDVEADRQHPKKRLRPIAAGELSPRTALVLAAVCLVAAVALGWFVAPLLALTVAVYWVLQVGYSLFLKNEPIIDLAMVASGFLLRAVAGGVASGIELSQWFLLVAAFGSLFMVAGKRYSEISELGAEAGTRASLARYTATYLRFVWTLACTAVILCYSLWAFEQHGDLEWLGLPWAALSIAPFTLALLRYAYVIDRGDAGEPEDVVLTDRVLQVLAVLWVVPLGIGVFS</sequence>
<evidence type="ECO:0000313" key="7">
    <source>
        <dbReference type="Proteomes" id="UP000290624"/>
    </source>
</evidence>
<feature type="transmembrane region" description="Helical" evidence="5">
    <location>
        <begin position="50"/>
        <end position="71"/>
    </location>
</feature>
<dbReference type="Pfam" id="PF01040">
    <property type="entry name" value="UbiA"/>
    <property type="match status" value="1"/>
</dbReference>
<dbReference type="OrthoDB" id="9803632at2"/>
<dbReference type="GO" id="GO:0005886">
    <property type="term" value="C:plasma membrane"/>
    <property type="evidence" value="ECO:0007669"/>
    <property type="project" value="TreeGrafter"/>
</dbReference>
<feature type="transmembrane region" description="Helical" evidence="5">
    <location>
        <begin position="167"/>
        <end position="184"/>
    </location>
</feature>
<evidence type="ECO:0000256" key="3">
    <source>
        <dbReference type="ARBA" id="ARBA00022989"/>
    </source>
</evidence>
<dbReference type="PANTHER" id="PTHR11048">
    <property type="entry name" value="PRENYLTRANSFERASES"/>
    <property type="match status" value="1"/>
</dbReference>
<dbReference type="InterPro" id="IPR000537">
    <property type="entry name" value="UbiA_prenyltransferase"/>
</dbReference>